<comment type="caution">
    <text evidence="2">The sequence shown here is derived from an EMBL/GenBank/DDBJ whole genome shotgun (WGS) entry which is preliminary data.</text>
</comment>
<dbReference type="EMBL" id="RYYU01000001">
    <property type="protein sequence ID" value="RUL59403.1"/>
    <property type="molecule type" value="Genomic_DNA"/>
</dbReference>
<dbReference type="Proteomes" id="UP000278983">
    <property type="component" value="Unassembled WGS sequence"/>
</dbReference>
<dbReference type="Pfam" id="PF11325">
    <property type="entry name" value="DUF3127"/>
    <property type="match status" value="1"/>
</dbReference>
<keyword evidence="3" id="KW-1185">Reference proteome</keyword>
<organism evidence="2 3">
    <name type="scientific">Prevotella koreensis</name>
    <dbReference type="NCBI Taxonomy" id="2490854"/>
    <lineage>
        <taxon>Bacteria</taxon>
        <taxon>Pseudomonadati</taxon>
        <taxon>Bacteroidota</taxon>
        <taxon>Bacteroidia</taxon>
        <taxon>Bacteroidales</taxon>
        <taxon>Prevotellaceae</taxon>
        <taxon>Prevotella</taxon>
    </lineage>
</organism>
<dbReference type="InterPro" id="IPR021474">
    <property type="entry name" value="DUF3127"/>
</dbReference>
<name>A0A3S0P8C5_9BACT</name>
<gene>
    <name evidence="2" type="ORF">EHV08_06290</name>
</gene>
<reference evidence="2 3" key="1">
    <citation type="submission" date="2018-12" db="EMBL/GenBank/DDBJ databases">
        <title>Genome sequencing of Prevotella sp. KCOM 3155 (= JS262).</title>
        <authorList>
            <person name="Kook J.-K."/>
            <person name="Park S.-N."/>
            <person name="Lim Y.K."/>
        </authorList>
    </citation>
    <scope>NUCLEOTIDE SEQUENCE [LARGE SCALE GENOMIC DNA]</scope>
    <source>
        <strain evidence="2 3">KCOM 3155</strain>
    </source>
</reference>
<feature type="region of interest" description="Disordered" evidence="1">
    <location>
        <begin position="94"/>
        <end position="138"/>
    </location>
</feature>
<dbReference type="RefSeq" id="WP_126678561.1">
    <property type="nucleotide sequence ID" value="NZ_RYYU01000001.1"/>
</dbReference>
<dbReference type="OrthoDB" id="598142at2"/>
<protein>
    <submittedName>
        <fullName evidence="2">DUF3127 domain-containing protein</fullName>
    </submittedName>
</protein>
<sequence length="138" mass="15292">MEIEGRIINVLPKQEGTSARTGNHWASQEYVIETHDQYPKKCCFRIFGEDRINAMNIQAGEELRVSFDIDAREYQGRWFNSVNAWKVDRIDPAAAQAAQPGMQPIPPTAFGAPQSAAPFGEQPAAQASDNTPADDLPF</sequence>
<evidence type="ECO:0000256" key="1">
    <source>
        <dbReference type="SAM" id="MobiDB-lite"/>
    </source>
</evidence>
<proteinExistence type="predicted"/>
<dbReference type="AlphaFoldDB" id="A0A3S0P8C5"/>
<evidence type="ECO:0000313" key="2">
    <source>
        <dbReference type="EMBL" id="RUL59403.1"/>
    </source>
</evidence>
<evidence type="ECO:0000313" key="3">
    <source>
        <dbReference type="Proteomes" id="UP000278983"/>
    </source>
</evidence>
<accession>A0A3S0P8C5</accession>